<keyword evidence="1" id="KW-0732">Signal</keyword>
<sequence>MRLWNTACFSFAISISLLIHHFLQFNHNVVALAHSWRQFPAFYTGTYTQTNKGKKSEAVPCYPSGYYMPNSKGVKGLREDFIDCCLLSFLCRHGFCTSS</sequence>
<name>G0U1W1_TRYVY</name>
<evidence type="ECO:0000256" key="1">
    <source>
        <dbReference type="SAM" id="SignalP"/>
    </source>
</evidence>
<dbReference type="VEuPathDB" id="TriTrypDB:TvY486_0900830"/>
<protein>
    <recommendedName>
        <fullName evidence="3">Secreted protein</fullName>
    </recommendedName>
</protein>
<proteinExistence type="predicted"/>
<reference evidence="2" key="1">
    <citation type="journal article" date="2012" name="Proc. Natl. Acad. Sci. U.S.A.">
        <title>Antigenic diversity is generated by distinct evolutionary mechanisms in African trypanosome species.</title>
        <authorList>
            <person name="Jackson A.P."/>
            <person name="Berry A."/>
            <person name="Aslett M."/>
            <person name="Allison H.C."/>
            <person name="Burton P."/>
            <person name="Vavrova-Anderson J."/>
            <person name="Brown R."/>
            <person name="Browne H."/>
            <person name="Corton N."/>
            <person name="Hauser H."/>
            <person name="Gamble J."/>
            <person name="Gilderthorp R."/>
            <person name="Marcello L."/>
            <person name="McQuillan J."/>
            <person name="Otto T.D."/>
            <person name="Quail M.A."/>
            <person name="Sanders M.J."/>
            <person name="van Tonder A."/>
            <person name="Ginger M.L."/>
            <person name="Field M.C."/>
            <person name="Barry J.D."/>
            <person name="Hertz-Fowler C."/>
            <person name="Berriman M."/>
        </authorList>
    </citation>
    <scope>NUCLEOTIDE SEQUENCE</scope>
    <source>
        <strain evidence="2">Y486</strain>
    </source>
</reference>
<organism evidence="2">
    <name type="scientific">Trypanosoma vivax (strain Y486)</name>
    <dbReference type="NCBI Taxonomy" id="1055687"/>
    <lineage>
        <taxon>Eukaryota</taxon>
        <taxon>Discoba</taxon>
        <taxon>Euglenozoa</taxon>
        <taxon>Kinetoplastea</taxon>
        <taxon>Metakinetoplastina</taxon>
        <taxon>Trypanosomatida</taxon>
        <taxon>Trypanosomatidae</taxon>
        <taxon>Trypanosoma</taxon>
        <taxon>Duttonella</taxon>
    </lineage>
</organism>
<accession>G0U1W1</accession>
<evidence type="ECO:0008006" key="3">
    <source>
        <dbReference type="Google" id="ProtNLM"/>
    </source>
</evidence>
<gene>
    <name evidence="2" type="ORF">TVY486_0900830</name>
</gene>
<feature type="signal peptide" evidence="1">
    <location>
        <begin position="1"/>
        <end position="31"/>
    </location>
</feature>
<feature type="chain" id="PRO_5003409913" description="Secreted protein" evidence="1">
    <location>
        <begin position="32"/>
        <end position="99"/>
    </location>
</feature>
<dbReference type="EMBL" id="HE573025">
    <property type="protein sequence ID" value="CCC50260.1"/>
    <property type="molecule type" value="Genomic_DNA"/>
</dbReference>
<dbReference type="AlphaFoldDB" id="G0U1W1"/>
<evidence type="ECO:0000313" key="2">
    <source>
        <dbReference type="EMBL" id="CCC50260.1"/>
    </source>
</evidence>